<protein>
    <submittedName>
        <fullName evidence="2">Uncharacterized protein</fullName>
    </submittedName>
</protein>
<feature type="region of interest" description="Disordered" evidence="1">
    <location>
        <begin position="1"/>
        <end position="20"/>
    </location>
</feature>
<evidence type="ECO:0000313" key="3">
    <source>
        <dbReference type="Proteomes" id="UP001501563"/>
    </source>
</evidence>
<keyword evidence="3" id="KW-1185">Reference proteome</keyword>
<accession>A0ABP7LDX6</accession>
<comment type="caution">
    <text evidence="2">The sequence shown here is derived from an EMBL/GenBank/DDBJ whole genome shotgun (WGS) entry which is preliminary data.</text>
</comment>
<evidence type="ECO:0000313" key="2">
    <source>
        <dbReference type="EMBL" id="GAA3898970.1"/>
    </source>
</evidence>
<sequence>MNVTASADLRGSGPSVMTNTQTVDITNGRVRLRSTTRVPIRVYRVDRFDTVTRDRCTATAIAHPQGETLAIRPAACVCPTHRAAKAAGA</sequence>
<organism evidence="2 3">
    <name type="scientific">Streptomyces lannensis</name>
    <dbReference type="NCBI Taxonomy" id="766498"/>
    <lineage>
        <taxon>Bacteria</taxon>
        <taxon>Bacillati</taxon>
        <taxon>Actinomycetota</taxon>
        <taxon>Actinomycetes</taxon>
        <taxon>Kitasatosporales</taxon>
        <taxon>Streptomycetaceae</taxon>
        <taxon>Streptomyces</taxon>
    </lineage>
</organism>
<dbReference type="Proteomes" id="UP001501563">
    <property type="component" value="Unassembled WGS sequence"/>
</dbReference>
<gene>
    <name evidence="2" type="ORF">GCM10022207_79380</name>
</gene>
<name>A0ABP7LDX6_9ACTN</name>
<evidence type="ECO:0000256" key="1">
    <source>
        <dbReference type="SAM" id="MobiDB-lite"/>
    </source>
</evidence>
<reference evidence="3" key="1">
    <citation type="journal article" date="2019" name="Int. J. Syst. Evol. Microbiol.">
        <title>The Global Catalogue of Microorganisms (GCM) 10K type strain sequencing project: providing services to taxonomists for standard genome sequencing and annotation.</title>
        <authorList>
            <consortium name="The Broad Institute Genomics Platform"/>
            <consortium name="The Broad Institute Genome Sequencing Center for Infectious Disease"/>
            <person name="Wu L."/>
            <person name="Ma J."/>
        </authorList>
    </citation>
    <scope>NUCLEOTIDE SEQUENCE [LARGE SCALE GENOMIC DNA]</scope>
    <source>
        <strain evidence="3">JCM 16578</strain>
    </source>
</reference>
<dbReference type="EMBL" id="BAAAZA010000041">
    <property type="protein sequence ID" value="GAA3898970.1"/>
    <property type="molecule type" value="Genomic_DNA"/>
</dbReference>
<proteinExistence type="predicted"/>